<evidence type="ECO:0000313" key="2">
    <source>
        <dbReference type="Proteomes" id="UP000239322"/>
    </source>
</evidence>
<evidence type="ECO:0000313" key="1">
    <source>
        <dbReference type="EMBL" id="PRH80242.1"/>
    </source>
</evidence>
<dbReference type="Proteomes" id="UP000239322">
    <property type="component" value="Unassembled WGS sequence"/>
</dbReference>
<sequence>MSLSCEGDRLPEGAYVVEIRTGRVARLMGRVGPYVQLRPIGGGREWDCPPDGVRRATDAERISAATAYVNARSRGEVV</sequence>
<proteinExistence type="predicted"/>
<comment type="caution">
    <text evidence="1">The sequence shown here is derived from an EMBL/GenBank/DDBJ whole genome shotgun (WGS) entry which is preliminary data.</text>
</comment>
<organism evidence="1 2">
    <name type="scientific">Streptomyces solincola</name>
    <dbReference type="NCBI Taxonomy" id="2100817"/>
    <lineage>
        <taxon>Bacteria</taxon>
        <taxon>Bacillati</taxon>
        <taxon>Actinomycetota</taxon>
        <taxon>Actinomycetes</taxon>
        <taxon>Kitasatosporales</taxon>
        <taxon>Streptomycetaceae</taxon>
        <taxon>Streptomyces</taxon>
    </lineage>
</organism>
<accession>A0A2S9Q0T0</accession>
<dbReference type="AlphaFoldDB" id="A0A2S9Q0T0"/>
<protein>
    <submittedName>
        <fullName evidence="1">Uncharacterized protein</fullName>
    </submittedName>
</protein>
<dbReference type="EMBL" id="PVLV01000071">
    <property type="protein sequence ID" value="PRH80242.1"/>
    <property type="molecule type" value="Genomic_DNA"/>
</dbReference>
<name>A0A2S9Q0T0_9ACTN</name>
<keyword evidence="2" id="KW-1185">Reference proteome</keyword>
<dbReference type="OrthoDB" id="3855669at2"/>
<reference evidence="1 2" key="1">
    <citation type="submission" date="2018-03" db="EMBL/GenBank/DDBJ databases">
        <title>Novel Streptomyces sp. from soil.</title>
        <authorList>
            <person name="Tan G.Y.A."/>
            <person name="Lee Z.Y."/>
        </authorList>
    </citation>
    <scope>NUCLEOTIDE SEQUENCE [LARGE SCALE GENOMIC DNA]</scope>
    <source>
        <strain evidence="1 2">ST5x</strain>
    </source>
</reference>
<gene>
    <name evidence="1" type="ORF">C6N75_05015</name>
</gene>